<feature type="compositionally biased region" description="Low complexity" evidence="11">
    <location>
        <begin position="543"/>
        <end position="557"/>
    </location>
</feature>
<keyword evidence="15" id="KW-1185">Reference proteome</keyword>
<dbReference type="InterPro" id="IPR017452">
    <property type="entry name" value="GPCR_Rhodpsn_7TM"/>
</dbReference>
<dbReference type="OrthoDB" id="6159456at2759"/>
<comment type="caution">
    <text evidence="14">The sequence shown here is derived from an EMBL/GenBank/DDBJ whole genome shotgun (WGS) entry which is preliminary data.</text>
</comment>
<protein>
    <recommendedName>
        <fullName evidence="13">G-protein coupled receptors family 1 profile domain-containing protein</fullName>
    </recommendedName>
</protein>
<name>A0A482VH72_ASBVE</name>
<proteinExistence type="inferred from homology"/>
<dbReference type="PROSITE" id="PS00237">
    <property type="entry name" value="G_PROTEIN_RECEP_F1_1"/>
    <property type="match status" value="1"/>
</dbReference>
<evidence type="ECO:0000256" key="1">
    <source>
        <dbReference type="ARBA" id="ARBA00004651"/>
    </source>
</evidence>
<evidence type="ECO:0000256" key="4">
    <source>
        <dbReference type="ARBA" id="ARBA00022692"/>
    </source>
</evidence>
<dbReference type="PROSITE" id="PS50262">
    <property type="entry name" value="G_PROTEIN_RECEP_F1_2"/>
    <property type="match status" value="1"/>
</dbReference>
<feature type="transmembrane region" description="Helical" evidence="12">
    <location>
        <begin position="81"/>
        <end position="99"/>
    </location>
</feature>
<sequence length="616" mass="68881">MTSMFLNIPLILISSLGILFNGYIVTAVLLTRQVTTANNILLLHLGAIDVLLGVLFLIFSVPGFTKSGWLTEGLPCILHGFMYNLLHPLALWTICGLNCDRYYAIAAPLHYSHIVNAKKVLVGLGIGWIVSLLLCLPPLFMVAPYSYIHGLEACAPDFSFGSGTLWYSTLYTAFTLLLPATLIICCNLKILMIARYHRHRIASAIYEVTLSAQVTITHQRNPFFVPTVTAPSSGGPKFKGRSAIYSVLQLVGSLAILYLPYYSLIIWEATIGSFEKISNDIHPHFFTTAMAFLTCSPPINGFLYGVKSKPLRKTFKNYWRKKQTKSEVNHEIQARTPSTCGSRRPSLTPLGFLTKPTLQTRLSEALLDVQKAVNSPQKHKMKRITTELSWRPSSANSLNLFPREENGRRMKQTSSCNTLQVPISDTEISVIAEDDTNTKTVQKSPNRLNPANIILQRIFGNTETAEKKSEVVQNILDGTPKRSPRITITRTYSEESDASKIETITRKHSLSSTALFETKWRQLRESEEKSTPTTATKPLLDYSSNGSDSSETSETSSGKIFMALDNKMHRETNENQLLLLTWPHKNKSGGINDDVRKHKPILLKQKTVQSHDVILH</sequence>
<feature type="transmembrane region" description="Helical" evidence="12">
    <location>
        <begin position="285"/>
        <end position="306"/>
    </location>
</feature>
<dbReference type="Gene3D" id="1.20.1070.10">
    <property type="entry name" value="Rhodopsin 7-helix transmembrane proteins"/>
    <property type="match status" value="1"/>
</dbReference>
<feature type="region of interest" description="Disordered" evidence="11">
    <location>
        <begin position="521"/>
        <end position="557"/>
    </location>
</feature>
<evidence type="ECO:0000256" key="12">
    <source>
        <dbReference type="SAM" id="Phobius"/>
    </source>
</evidence>
<accession>A0A482VH72</accession>
<evidence type="ECO:0000256" key="7">
    <source>
        <dbReference type="ARBA" id="ARBA00023136"/>
    </source>
</evidence>
<keyword evidence="5 12" id="KW-1133">Transmembrane helix</keyword>
<dbReference type="Pfam" id="PF00001">
    <property type="entry name" value="7tm_1"/>
    <property type="match status" value="1"/>
</dbReference>
<keyword evidence="9 10" id="KW-0807">Transducer</keyword>
<feature type="transmembrane region" description="Helical" evidence="12">
    <location>
        <begin position="165"/>
        <end position="191"/>
    </location>
</feature>
<comment type="subcellular location">
    <subcellularLocation>
        <location evidence="1">Cell membrane</location>
        <topology evidence="1">Multi-pass membrane protein</topology>
    </subcellularLocation>
</comment>
<feature type="compositionally biased region" description="Basic and acidic residues" evidence="11">
    <location>
        <begin position="521"/>
        <end position="530"/>
    </location>
</feature>
<feature type="transmembrane region" description="Helical" evidence="12">
    <location>
        <begin position="243"/>
        <end position="265"/>
    </location>
</feature>
<dbReference type="AlphaFoldDB" id="A0A482VH72"/>
<dbReference type="PANTHER" id="PTHR22752:SF14">
    <property type="entry name" value="G-PROTEIN COUPLED RECEPTORS FAMILY 1 PROFILE DOMAIN-CONTAINING PROTEIN"/>
    <property type="match status" value="1"/>
</dbReference>
<feature type="domain" description="G-protein coupled receptors family 1 profile" evidence="13">
    <location>
        <begin position="20"/>
        <end position="304"/>
    </location>
</feature>
<evidence type="ECO:0000256" key="9">
    <source>
        <dbReference type="ARBA" id="ARBA00023224"/>
    </source>
</evidence>
<feature type="transmembrane region" description="Helical" evidence="12">
    <location>
        <begin position="6"/>
        <end position="30"/>
    </location>
</feature>
<keyword evidence="8 10" id="KW-0675">Receptor</keyword>
<dbReference type="CDD" id="cd00637">
    <property type="entry name" value="7tm_classA_rhodopsin-like"/>
    <property type="match status" value="1"/>
</dbReference>
<evidence type="ECO:0000256" key="6">
    <source>
        <dbReference type="ARBA" id="ARBA00023040"/>
    </source>
</evidence>
<dbReference type="PANTHER" id="PTHR22752">
    <property type="entry name" value="G PROTEIN-COUPLED RECEPTOR"/>
    <property type="match status" value="1"/>
</dbReference>
<feature type="transmembrane region" description="Helical" evidence="12">
    <location>
        <begin position="120"/>
        <end position="145"/>
    </location>
</feature>
<evidence type="ECO:0000259" key="13">
    <source>
        <dbReference type="PROSITE" id="PS50262"/>
    </source>
</evidence>
<dbReference type="GO" id="GO:0005886">
    <property type="term" value="C:plasma membrane"/>
    <property type="evidence" value="ECO:0007669"/>
    <property type="project" value="UniProtKB-SubCell"/>
</dbReference>
<dbReference type="InterPro" id="IPR000276">
    <property type="entry name" value="GPCR_Rhodpsn"/>
</dbReference>
<keyword evidence="3" id="KW-1003">Cell membrane</keyword>
<evidence type="ECO:0000256" key="10">
    <source>
        <dbReference type="RuleBase" id="RU000688"/>
    </source>
</evidence>
<dbReference type="PRINTS" id="PR00237">
    <property type="entry name" value="GPCRRHODOPSN"/>
</dbReference>
<evidence type="ECO:0000256" key="8">
    <source>
        <dbReference type="ARBA" id="ARBA00023170"/>
    </source>
</evidence>
<dbReference type="STRING" id="1661398.A0A482VH72"/>
<evidence type="ECO:0000256" key="5">
    <source>
        <dbReference type="ARBA" id="ARBA00022989"/>
    </source>
</evidence>
<evidence type="ECO:0000256" key="2">
    <source>
        <dbReference type="ARBA" id="ARBA00010663"/>
    </source>
</evidence>
<reference evidence="14 15" key="1">
    <citation type="submission" date="2017-03" db="EMBL/GenBank/DDBJ databases">
        <title>Genome of the blue death feigning beetle - Asbolus verrucosus.</title>
        <authorList>
            <person name="Rider S.D."/>
        </authorList>
    </citation>
    <scope>NUCLEOTIDE SEQUENCE [LARGE SCALE GENOMIC DNA]</scope>
    <source>
        <strain evidence="14">Butters</strain>
        <tissue evidence="14">Head and leg muscle</tissue>
    </source>
</reference>
<evidence type="ECO:0000256" key="3">
    <source>
        <dbReference type="ARBA" id="ARBA00022475"/>
    </source>
</evidence>
<evidence type="ECO:0000313" key="14">
    <source>
        <dbReference type="EMBL" id="RZC32212.1"/>
    </source>
</evidence>
<gene>
    <name evidence="14" type="ORF">BDFB_003608</name>
</gene>
<evidence type="ECO:0000313" key="15">
    <source>
        <dbReference type="Proteomes" id="UP000292052"/>
    </source>
</evidence>
<dbReference type="GO" id="GO:0004930">
    <property type="term" value="F:G protein-coupled receptor activity"/>
    <property type="evidence" value="ECO:0007669"/>
    <property type="project" value="UniProtKB-KW"/>
</dbReference>
<dbReference type="Proteomes" id="UP000292052">
    <property type="component" value="Unassembled WGS sequence"/>
</dbReference>
<dbReference type="SUPFAM" id="SSF81321">
    <property type="entry name" value="Family A G protein-coupled receptor-like"/>
    <property type="match status" value="1"/>
</dbReference>
<comment type="similarity">
    <text evidence="2 10">Belongs to the G-protein coupled receptor 1 family.</text>
</comment>
<dbReference type="EMBL" id="QDEB01099016">
    <property type="protein sequence ID" value="RZC32212.1"/>
    <property type="molecule type" value="Genomic_DNA"/>
</dbReference>
<evidence type="ECO:0000256" key="11">
    <source>
        <dbReference type="SAM" id="MobiDB-lite"/>
    </source>
</evidence>
<keyword evidence="7 12" id="KW-0472">Membrane</keyword>
<keyword evidence="6 10" id="KW-0297">G-protein coupled receptor</keyword>
<organism evidence="14 15">
    <name type="scientific">Asbolus verrucosus</name>
    <name type="common">Desert ironclad beetle</name>
    <dbReference type="NCBI Taxonomy" id="1661398"/>
    <lineage>
        <taxon>Eukaryota</taxon>
        <taxon>Metazoa</taxon>
        <taxon>Ecdysozoa</taxon>
        <taxon>Arthropoda</taxon>
        <taxon>Hexapoda</taxon>
        <taxon>Insecta</taxon>
        <taxon>Pterygota</taxon>
        <taxon>Neoptera</taxon>
        <taxon>Endopterygota</taxon>
        <taxon>Coleoptera</taxon>
        <taxon>Polyphaga</taxon>
        <taxon>Cucujiformia</taxon>
        <taxon>Tenebrionidae</taxon>
        <taxon>Pimeliinae</taxon>
        <taxon>Asbolus</taxon>
    </lineage>
</organism>
<feature type="transmembrane region" description="Helical" evidence="12">
    <location>
        <begin position="42"/>
        <end position="61"/>
    </location>
</feature>
<keyword evidence="4 10" id="KW-0812">Transmembrane</keyword>